<dbReference type="Gene3D" id="3.40.109.10">
    <property type="entry name" value="NADH Oxidase"/>
    <property type="match status" value="1"/>
</dbReference>
<dbReference type="Proteomes" id="UP000658278">
    <property type="component" value="Unassembled WGS sequence"/>
</dbReference>
<dbReference type="RefSeq" id="WP_200278032.1">
    <property type="nucleotide sequence ID" value="NZ_JAENII010000004.1"/>
</dbReference>
<keyword evidence="2" id="KW-0560">Oxidoreductase</keyword>
<organism evidence="4 5">
    <name type="scientific">Haloferula rosea</name>
    <dbReference type="NCBI Taxonomy" id="490093"/>
    <lineage>
        <taxon>Bacteria</taxon>
        <taxon>Pseudomonadati</taxon>
        <taxon>Verrucomicrobiota</taxon>
        <taxon>Verrucomicrobiia</taxon>
        <taxon>Verrucomicrobiales</taxon>
        <taxon>Verrucomicrobiaceae</taxon>
        <taxon>Haloferula</taxon>
    </lineage>
</organism>
<dbReference type="InterPro" id="IPR000415">
    <property type="entry name" value="Nitroreductase-like"/>
</dbReference>
<feature type="domain" description="Nitroreductase" evidence="3">
    <location>
        <begin position="7"/>
        <end position="177"/>
    </location>
</feature>
<keyword evidence="5" id="KW-1185">Reference proteome</keyword>
<protein>
    <submittedName>
        <fullName evidence="4">Nitroreductase family protein</fullName>
    </submittedName>
</protein>
<name>A0A934VFN8_9BACT</name>
<reference evidence="4" key="1">
    <citation type="submission" date="2021-01" db="EMBL/GenBank/DDBJ databases">
        <title>Modified the classification status of verrucomicrobia.</title>
        <authorList>
            <person name="Feng X."/>
        </authorList>
    </citation>
    <scope>NUCLEOTIDE SEQUENCE</scope>
    <source>
        <strain evidence="4">KCTC 22201</strain>
    </source>
</reference>
<gene>
    <name evidence="4" type="ORF">JIN81_07080</name>
</gene>
<evidence type="ECO:0000313" key="4">
    <source>
        <dbReference type="EMBL" id="MBK1826775.1"/>
    </source>
</evidence>
<dbReference type="PANTHER" id="PTHR43673">
    <property type="entry name" value="NAD(P)H NITROREDUCTASE YDGI-RELATED"/>
    <property type="match status" value="1"/>
</dbReference>
<dbReference type="Pfam" id="PF00881">
    <property type="entry name" value="Nitroreductase"/>
    <property type="match status" value="1"/>
</dbReference>
<proteinExistence type="inferred from homology"/>
<evidence type="ECO:0000256" key="2">
    <source>
        <dbReference type="ARBA" id="ARBA00023002"/>
    </source>
</evidence>
<evidence type="ECO:0000256" key="1">
    <source>
        <dbReference type="ARBA" id="ARBA00007118"/>
    </source>
</evidence>
<accession>A0A934VFN8</accession>
<dbReference type="AlphaFoldDB" id="A0A934VFN8"/>
<dbReference type="GO" id="GO:0016491">
    <property type="term" value="F:oxidoreductase activity"/>
    <property type="evidence" value="ECO:0007669"/>
    <property type="project" value="UniProtKB-KW"/>
</dbReference>
<comment type="caution">
    <text evidence="4">The sequence shown here is derived from an EMBL/GenBank/DDBJ whole genome shotgun (WGS) entry which is preliminary data.</text>
</comment>
<evidence type="ECO:0000313" key="5">
    <source>
        <dbReference type="Proteomes" id="UP000658278"/>
    </source>
</evidence>
<comment type="similarity">
    <text evidence="1">Belongs to the nitroreductase family.</text>
</comment>
<dbReference type="CDD" id="cd02137">
    <property type="entry name" value="MhqN-like"/>
    <property type="match status" value="1"/>
</dbReference>
<sequence>MNTLETIENRRSVKHYDPEHVMPEGDLARLIELTKLAPSSFNMQNYRLVVVRDAELRKKLRAVAWDQAQVTDASVLFIMCADLKAHEEDPAVYWSHAPQEVQDILGPAIRPFYEGKDQLIRDEAIRSSALAGMTLMLAAKGMGYDSCPMVGFDPEAVAELIQLPDDHALSFMIAVGKETKPAWPRGARLPDSKVVIQDRFEA</sequence>
<evidence type="ECO:0000259" key="3">
    <source>
        <dbReference type="Pfam" id="PF00881"/>
    </source>
</evidence>
<dbReference type="InterPro" id="IPR029479">
    <property type="entry name" value="Nitroreductase"/>
</dbReference>
<dbReference type="PANTHER" id="PTHR43673:SF12">
    <property type="entry name" value="PROTEIN DRGA"/>
    <property type="match status" value="1"/>
</dbReference>
<dbReference type="EMBL" id="JAENII010000004">
    <property type="protein sequence ID" value="MBK1826775.1"/>
    <property type="molecule type" value="Genomic_DNA"/>
</dbReference>
<dbReference type="SUPFAM" id="SSF55469">
    <property type="entry name" value="FMN-dependent nitroreductase-like"/>
    <property type="match status" value="1"/>
</dbReference>